<dbReference type="Proteomes" id="UP000254711">
    <property type="component" value="Unassembled WGS sequence"/>
</dbReference>
<accession>A0A370K9N8</accession>
<keyword evidence="1" id="KW-0732">Signal</keyword>
<proteinExistence type="predicted"/>
<feature type="chain" id="PRO_5016984780" evidence="1">
    <location>
        <begin position="27"/>
        <end position="205"/>
    </location>
</feature>
<protein>
    <submittedName>
        <fullName evidence="2">Uncharacterized protein</fullName>
    </submittedName>
</protein>
<name>A0A370K9N8_9GAMM</name>
<reference evidence="2 3" key="1">
    <citation type="submission" date="2018-07" db="EMBL/GenBank/DDBJ databases">
        <title>Dyella solisilvae sp. nov., isolated from the pine and broad-leaved mixed forest soil.</title>
        <authorList>
            <person name="Gao Z."/>
            <person name="Qiu L."/>
        </authorList>
    </citation>
    <scope>NUCLEOTIDE SEQUENCE [LARGE SCALE GENOMIC DNA]</scope>
    <source>
        <strain evidence="2 3">DHG54</strain>
    </source>
</reference>
<dbReference type="EMBL" id="QQSY01000001">
    <property type="protein sequence ID" value="RDI99368.1"/>
    <property type="molecule type" value="Genomic_DNA"/>
</dbReference>
<evidence type="ECO:0000313" key="2">
    <source>
        <dbReference type="EMBL" id="RDI99368.1"/>
    </source>
</evidence>
<gene>
    <name evidence="2" type="ORF">DVT68_00445</name>
</gene>
<keyword evidence="3" id="KW-1185">Reference proteome</keyword>
<feature type="signal peptide" evidence="1">
    <location>
        <begin position="1"/>
        <end position="26"/>
    </location>
</feature>
<dbReference type="OrthoDB" id="8904208at2"/>
<sequence length="205" mass="21376">MSTRLHAAIALAAIGLTAAVTPKAEACGYGDGQSWSSTHWSLPPAALKSLASQAAAASPQVVANSTNPLQALEPITGLYMFTFTAKGNKTIPDGVQLDQGFATWHADGTEIMNSGKPPITQSFCMGVWEQSGARAYKLNHWAINWDSTGTVFLGLVNIQESIKLDATGNTYSGNLTITPYPPSGSPAGPSVLGVVTATRVQVNSN</sequence>
<evidence type="ECO:0000313" key="3">
    <source>
        <dbReference type="Proteomes" id="UP000254711"/>
    </source>
</evidence>
<comment type="caution">
    <text evidence="2">The sequence shown here is derived from an EMBL/GenBank/DDBJ whole genome shotgun (WGS) entry which is preliminary data.</text>
</comment>
<organism evidence="2 3">
    <name type="scientific">Dyella solisilvae</name>
    <dbReference type="NCBI Taxonomy" id="1920168"/>
    <lineage>
        <taxon>Bacteria</taxon>
        <taxon>Pseudomonadati</taxon>
        <taxon>Pseudomonadota</taxon>
        <taxon>Gammaproteobacteria</taxon>
        <taxon>Lysobacterales</taxon>
        <taxon>Rhodanobacteraceae</taxon>
        <taxon>Dyella</taxon>
    </lineage>
</organism>
<dbReference type="RefSeq" id="WP_114823110.1">
    <property type="nucleotide sequence ID" value="NZ_QQSY01000001.1"/>
</dbReference>
<dbReference type="AlphaFoldDB" id="A0A370K9N8"/>
<evidence type="ECO:0000256" key="1">
    <source>
        <dbReference type="SAM" id="SignalP"/>
    </source>
</evidence>